<protein>
    <recommendedName>
        <fullName evidence="4 8">Signal peptidase I</fullName>
        <ecNumber evidence="4 8">3.4.21.89</ecNumber>
    </recommendedName>
</protein>
<dbReference type="InterPro" id="IPR036286">
    <property type="entry name" value="LexA/Signal_pep-like_sf"/>
</dbReference>
<dbReference type="PROSITE" id="PS00501">
    <property type="entry name" value="SPASE_I_1"/>
    <property type="match status" value="1"/>
</dbReference>
<dbReference type="AlphaFoldDB" id="A0A0P9F1M7"/>
<evidence type="ECO:0000256" key="6">
    <source>
        <dbReference type="ARBA" id="ARBA00022801"/>
    </source>
</evidence>
<dbReference type="EMBL" id="LJCO01000011">
    <property type="protein sequence ID" value="KPV45283.1"/>
    <property type="molecule type" value="Genomic_DNA"/>
</dbReference>
<dbReference type="Proteomes" id="UP000050482">
    <property type="component" value="Unassembled WGS sequence"/>
</dbReference>
<evidence type="ECO:0000259" key="10">
    <source>
        <dbReference type="Pfam" id="PF10502"/>
    </source>
</evidence>
<dbReference type="Gene3D" id="2.10.109.10">
    <property type="entry name" value="Umud Fragment, subunit A"/>
    <property type="match status" value="1"/>
</dbReference>
<dbReference type="OrthoDB" id="9802919at2"/>
<dbReference type="RefSeq" id="WP_054967617.1">
    <property type="nucleotide sequence ID" value="NZ_LJCO01000011.1"/>
</dbReference>
<accession>A0A0P9F1M7</accession>
<name>A0A0P9F1M7_9BACL</name>
<feature type="active site" evidence="7">
    <location>
        <position position="42"/>
    </location>
</feature>
<comment type="catalytic activity">
    <reaction evidence="1 8">
        <text>Cleavage of hydrophobic, N-terminal signal or leader sequences from secreted and periplasmic proteins.</text>
        <dbReference type="EC" id="3.4.21.89"/>
    </reaction>
</comment>
<dbReference type="PANTHER" id="PTHR43390:SF1">
    <property type="entry name" value="CHLOROPLAST PROCESSING PEPTIDASE"/>
    <property type="match status" value="1"/>
</dbReference>
<dbReference type="InterPro" id="IPR019533">
    <property type="entry name" value="Peptidase_S26"/>
</dbReference>
<evidence type="ECO:0000256" key="3">
    <source>
        <dbReference type="ARBA" id="ARBA00009370"/>
    </source>
</evidence>
<dbReference type="InterPro" id="IPR019758">
    <property type="entry name" value="Pept_S26A_signal_pept_1_CS"/>
</dbReference>
<comment type="subcellular location">
    <subcellularLocation>
        <location evidence="2">Cell membrane</location>
        <topology evidence="2">Single-pass type II membrane protein</topology>
    </subcellularLocation>
    <subcellularLocation>
        <location evidence="9">Membrane</location>
        <topology evidence="9">Single-pass type II membrane protein</topology>
    </subcellularLocation>
</comment>
<comment type="caution">
    <text evidence="11">The sequence shown here is derived from an EMBL/GenBank/DDBJ whole genome shotgun (WGS) entry which is preliminary data.</text>
</comment>
<feature type="domain" description="Peptidase S26" evidence="10">
    <location>
        <begin position="14"/>
        <end position="170"/>
    </location>
</feature>
<organism evidence="11 12">
    <name type="scientific">Alicyclobacillus ferrooxydans</name>
    <dbReference type="NCBI Taxonomy" id="471514"/>
    <lineage>
        <taxon>Bacteria</taxon>
        <taxon>Bacillati</taxon>
        <taxon>Bacillota</taxon>
        <taxon>Bacilli</taxon>
        <taxon>Bacillales</taxon>
        <taxon>Alicyclobacillaceae</taxon>
        <taxon>Alicyclobacillus</taxon>
    </lineage>
</organism>
<feature type="active site" evidence="7">
    <location>
        <position position="87"/>
    </location>
</feature>
<evidence type="ECO:0000256" key="7">
    <source>
        <dbReference type="PIRSR" id="PIRSR600223-1"/>
    </source>
</evidence>
<dbReference type="STRING" id="471514.AN477_02585"/>
<dbReference type="GO" id="GO:0009003">
    <property type="term" value="F:signal peptidase activity"/>
    <property type="evidence" value="ECO:0007669"/>
    <property type="project" value="UniProtKB-EC"/>
</dbReference>
<keyword evidence="12" id="KW-1185">Reference proteome</keyword>
<keyword evidence="6 8" id="KW-0378">Hydrolase</keyword>
<dbReference type="PANTHER" id="PTHR43390">
    <property type="entry name" value="SIGNAL PEPTIDASE I"/>
    <property type="match status" value="1"/>
</dbReference>
<evidence type="ECO:0000256" key="5">
    <source>
        <dbReference type="ARBA" id="ARBA00022670"/>
    </source>
</evidence>
<dbReference type="PROSITE" id="PS00761">
    <property type="entry name" value="SPASE_I_3"/>
    <property type="match status" value="1"/>
</dbReference>
<dbReference type="PROSITE" id="PS00760">
    <property type="entry name" value="SPASE_I_2"/>
    <property type="match status" value="1"/>
</dbReference>
<dbReference type="GO" id="GO:0006465">
    <property type="term" value="P:signal peptide processing"/>
    <property type="evidence" value="ECO:0007669"/>
    <property type="project" value="InterPro"/>
</dbReference>
<proteinExistence type="inferred from homology"/>
<reference evidence="11 12" key="1">
    <citation type="submission" date="2015-09" db="EMBL/GenBank/DDBJ databases">
        <title>Draft genome sequence of Alicyclobacillus ferrooxydans DSM 22381.</title>
        <authorList>
            <person name="Hemp J."/>
        </authorList>
    </citation>
    <scope>NUCLEOTIDE SEQUENCE [LARGE SCALE GENOMIC DNA]</scope>
    <source>
        <strain evidence="11 12">TC-34</strain>
    </source>
</reference>
<dbReference type="PRINTS" id="PR00727">
    <property type="entry name" value="LEADERPTASE"/>
</dbReference>
<evidence type="ECO:0000256" key="1">
    <source>
        <dbReference type="ARBA" id="ARBA00000677"/>
    </source>
</evidence>
<dbReference type="NCBIfam" id="TIGR02227">
    <property type="entry name" value="sigpep_I_bact"/>
    <property type="match status" value="1"/>
</dbReference>
<dbReference type="CDD" id="cd06530">
    <property type="entry name" value="S26_SPase_I"/>
    <property type="match status" value="1"/>
</dbReference>
<dbReference type="InterPro" id="IPR019757">
    <property type="entry name" value="Pept_S26A_signal_pept_1_Lys-AS"/>
</dbReference>
<dbReference type="SUPFAM" id="SSF51306">
    <property type="entry name" value="LexA/Signal peptidase"/>
    <property type="match status" value="1"/>
</dbReference>
<evidence type="ECO:0000313" key="12">
    <source>
        <dbReference type="Proteomes" id="UP000050482"/>
    </source>
</evidence>
<evidence type="ECO:0000256" key="2">
    <source>
        <dbReference type="ARBA" id="ARBA00004401"/>
    </source>
</evidence>
<keyword evidence="5 8" id="KW-0645">Protease</keyword>
<evidence type="ECO:0000256" key="8">
    <source>
        <dbReference type="RuleBase" id="RU003993"/>
    </source>
</evidence>
<evidence type="ECO:0000256" key="4">
    <source>
        <dbReference type="ARBA" id="ARBA00013208"/>
    </source>
</evidence>
<dbReference type="GO" id="GO:0005886">
    <property type="term" value="C:plasma membrane"/>
    <property type="evidence" value="ECO:0007669"/>
    <property type="project" value="UniProtKB-SubCell"/>
</dbReference>
<evidence type="ECO:0000256" key="9">
    <source>
        <dbReference type="RuleBase" id="RU362042"/>
    </source>
</evidence>
<sequence>MASRRSKQRWFLDLVIPVVLGVVIAFASRTYGVSAAEVVSGSMEPTLPYPTYLLVDHFAIKFGHPYRGEIILFHAPPHTTTETPLLKRIVGMPGDTVMITGGHVYINGKVLKEPYLQGIVTEGNFGPYHVPQGEYFVMGDNRNNSFDSRFWQNHYVPASDIVGRIDAVLWPLKDARLVH</sequence>
<dbReference type="InterPro" id="IPR000223">
    <property type="entry name" value="Pept_S26A_signal_pept_1"/>
</dbReference>
<dbReference type="PATRIC" id="fig|471514.4.peg.2847"/>
<evidence type="ECO:0000313" key="11">
    <source>
        <dbReference type="EMBL" id="KPV45283.1"/>
    </source>
</evidence>
<dbReference type="EC" id="3.4.21.89" evidence="4 8"/>
<dbReference type="InterPro" id="IPR019756">
    <property type="entry name" value="Pept_S26A_signal_pept_1_Ser-AS"/>
</dbReference>
<comment type="similarity">
    <text evidence="3 9">Belongs to the peptidase S26 family.</text>
</comment>
<dbReference type="GO" id="GO:0004252">
    <property type="term" value="F:serine-type endopeptidase activity"/>
    <property type="evidence" value="ECO:0007669"/>
    <property type="project" value="InterPro"/>
</dbReference>
<dbReference type="Pfam" id="PF10502">
    <property type="entry name" value="Peptidase_S26"/>
    <property type="match status" value="1"/>
</dbReference>
<gene>
    <name evidence="11" type="ORF">AN477_02585</name>
</gene>